<keyword evidence="11 16" id="KW-0067">ATP-binding</keyword>
<keyword evidence="6 17" id="KW-0812">Transmembrane</keyword>
<evidence type="ECO:0000256" key="11">
    <source>
        <dbReference type="ARBA" id="ARBA00022840"/>
    </source>
</evidence>
<keyword evidence="12 17" id="KW-1133">Transmembrane helix</keyword>
<dbReference type="GO" id="GO:0005886">
    <property type="term" value="C:plasma membrane"/>
    <property type="evidence" value="ECO:0007669"/>
    <property type="project" value="UniProtKB-SubCell"/>
</dbReference>
<dbReference type="GO" id="GO:0002229">
    <property type="term" value="P:defense response to oomycetes"/>
    <property type="evidence" value="ECO:0007669"/>
    <property type="project" value="UniProtKB-ARBA"/>
</dbReference>
<dbReference type="FunFam" id="3.30.200.20:FF:000168">
    <property type="entry name" value="L-type lectin-domain containing receptor kinase IX.1"/>
    <property type="match status" value="1"/>
</dbReference>
<evidence type="ECO:0000313" key="21">
    <source>
        <dbReference type="Proteomes" id="UP001229421"/>
    </source>
</evidence>
<dbReference type="GO" id="GO:0030246">
    <property type="term" value="F:carbohydrate binding"/>
    <property type="evidence" value="ECO:0007669"/>
    <property type="project" value="UniProtKB-KW"/>
</dbReference>
<evidence type="ECO:0000256" key="6">
    <source>
        <dbReference type="ARBA" id="ARBA00022692"/>
    </source>
</evidence>
<dbReference type="InterPro" id="IPR001220">
    <property type="entry name" value="Legume_lectin_dom"/>
</dbReference>
<dbReference type="PROSITE" id="PS00108">
    <property type="entry name" value="PROTEIN_KINASE_ST"/>
    <property type="match status" value="1"/>
</dbReference>
<dbReference type="SUPFAM" id="SSF49899">
    <property type="entry name" value="Concanavalin A-like lectins/glucanases"/>
    <property type="match status" value="1"/>
</dbReference>
<dbReference type="GO" id="GO:0004672">
    <property type="term" value="F:protein kinase activity"/>
    <property type="evidence" value="ECO:0007669"/>
    <property type="project" value="InterPro"/>
</dbReference>
<sequence>MNYILLFVSFFLFLLPLSESIDFEITSFLSDTRNIVYSGDTVPSAGAAELNRVDQYMRVGHVTYADAVQIWDKKSGKLSDFTTHFTFVIDTQNKSDYGDAFSFFLAPAGFQIPPNSAGEYLGLLNTTNFNSPQNHMVIVEFDTFGNLLTDPILEGHVGININSISSASYTAWNASVHSGDAANAWVSYNATTQMMSVSLLYGAGNTSKDNFSLSYQVNLRDILLEWVTIGFSGSTGIGREKHTLRYWQFSSSLKTTQNTEDNSNNRKLVVGLTVPLCVLVVGGMVAYALFWRRGRKSRQETENIVALTSINDDLERGTGPKRFPLTDLALATNNFSDDQKLGEGGFGCVYKGYLSREGTMVAVKKVSQGSKQGKKEYMTEVKIISSLRHRNLVQLIGWCHDETQFLLVYEFMPNGSLNYHLFNKKSILKWDVRYKIATGLASGLLYLHEECEQCVVHRDIKASNIMLDSGFNAKLGDFGLARLMDHEMGLKTTGLAGTLGYMAPEYATTGKASKESDVYSFGVVALEIACGKKVSDNVEPNSNLGFVEWVWSLLGNNELLFGVDPMLNEEFNEKEVECLMMVGLWCSHPDRSLRPSIRQAIQVLKFEGALPNLPKKMPMPIYYSFPADGYDISSSSATITNSSINMAR</sequence>
<evidence type="ECO:0000256" key="7">
    <source>
        <dbReference type="ARBA" id="ARBA00022729"/>
    </source>
</evidence>
<dbReference type="InterPro" id="IPR050528">
    <property type="entry name" value="L-type_Lectin-RKs"/>
</dbReference>
<evidence type="ECO:0000256" key="4">
    <source>
        <dbReference type="ARBA" id="ARBA00022475"/>
    </source>
</evidence>
<keyword evidence="10" id="KW-0418">Kinase</keyword>
<organism evidence="20 21">
    <name type="scientific">Tagetes erecta</name>
    <name type="common">African marigold</name>
    <dbReference type="NCBI Taxonomy" id="13708"/>
    <lineage>
        <taxon>Eukaryota</taxon>
        <taxon>Viridiplantae</taxon>
        <taxon>Streptophyta</taxon>
        <taxon>Embryophyta</taxon>
        <taxon>Tracheophyta</taxon>
        <taxon>Spermatophyta</taxon>
        <taxon>Magnoliopsida</taxon>
        <taxon>eudicotyledons</taxon>
        <taxon>Gunneridae</taxon>
        <taxon>Pentapetalae</taxon>
        <taxon>asterids</taxon>
        <taxon>campanulids</taxon>
        <taxon>Asterales</taxon>
        <taxon>Asteraceae</taxon>
        <taxon>Asteroideae</taxon>
        <taxon>Heliantheae alliance</taxon>
        <taxon>Tageteae</taxon>
        <taxon>Tagetes</taxon>
    </lineage>
</organism>
<comment type="subcellular location">
    <subcellularLocation>
        <location evidence="1">Cell membrane</location>
        <topology evidence="1">Single-pass type I membrane protein</topology>
    </subcellularLocation>
</comment>
<gene>
    <name evidence="20" type="ORF">QVD17_26884</name>
</gene>
<evidence type="ECO:0000256" key="16">
    <source>
        <dbReference type="PROSITE-ProRule" id="PRU10141"/>
    </source>
</evidence>
<comment type="caution">
    <text evidence="20">The sequence shown here is derived from an EMBL/GenBank/DDBJ whole genome shotgun (WGS) entry which is preliminary data.</text>
</comment>
<feature type="chain" id="PRO_5041969699" description="Protein kinase domain-containing protein" evidence="18">
    <location>
        <begin position="21"/>
        <end position="648"/>
    </location>
</feature>
<keyword evidence="9 16" id="KW-0547">Nucleotide-binding</keyword>
<dbReference type="PROSITE" id="PS00107">
    <property type="entry name" value="PROTEIN_KINASE_ATP"/>
    <property type="match status" value="1"/>
</dbReference>
<evidence type="ECO:0000256" key="2">
    <source>
        <dbReference type="ARBA" id="ARBA00008536"/>
    </source>
</evidence>
<keyword evidence="8" id="KW-0430">Lectin</keyword>
<evidence type="ECO:0000259" key="19">
    <source>
        <dbReference type="PROSITE" id="PS50011"/>
    </source>
</evidence>
<dbReference type="SMART" id="SM00220">
    <property type="entry name" value="S_TKc"/>
    <property type="match status" value="1"/>
</dbReference>
<dbReference type="InterPro" id="IPR017441">
    <property type="entry name" value="Protein_kinase_ATP_BS"/>
</dbReference>
<comment type="similarity">
    <text evidence="3">In the C-terminal section; belongs to the protein kinase superfamily. Ser/Thr protein kinase family.</text>
</comment>
<dbReference type="GO" id="GO:0005524">
    <property type="term" value="F:ATP binding"/>
    <property type="evidence" value="ECO:0007669"/>
    <property type="project" value="UniProtKB-UniRule"/>
</dbReference>
<dbReference type="CDD" id="cd06899">
    <property type="entry name" value="lectin_legume_LecRK_Arcelin_ConA"/>
    <property type="match status" value="1"/>
</dbReference>
<dbReference type="Proteomes" id="UP001229421">
    <property type="component" value="Unassembled WGS sequence"/>
</dbReference>
<protein>
    <recommendedName>
        <fullName evidence="19">Protein kinase domain-containing protein</fullName>
    </recommendedName>
</protein>
<evidence type="ECO:0000256" key="8">
    <source>
        <dbReference type="ARBA" id="ARBA00022734"/>
    </source>
</evidence>
<evidence type="ECO:0000256" key="14">
    <source>
        <dbReference type="ARBA" id="ARBA00023170"/>
    </source>
</evidence>
<dbReference type="Gene3D" id="3.30.200.20">
    <property type="entry name" value="Phosphorylase Kinase, domain 1"/>
    <property type="match status" value="1"/>
</dbReference>
<evidence type="ECO:0000256" key="17">
    <source>
        <dbReference type="SAM" id="Phobius"/>
    </source>
</evidence>
<evidence type="ECO:0000256" key="13">
    <source>
        <dbReference type="ARBA" id="ARBA00023136"/>
    </source>
</evidence>
<evidence type="ECO:0000256" key="5">
    <source>
        <dbReference type="ARBA" id="ARBA00022679"/>
    </source>
</evidence>
<reference evidence="20" key="1">
    <citation type="journal article" date="2023" name="bioRxiv">
        <title>Improved chromosome-level genome assembly for marigold (Tagetes erecta).</title>
        <authorList>
            <person name="Jiang F."/>
            <person name="Yuan L."/>
            <person name="Wang S."/>
            <person name="Wang H."/>
            <person name="Xu D."/>
            <person name="Wang A."/>
            <person name="Fan W."/>
        </authorList>
    </citation>
    <scope>NUCLEOTIDE SEQUENCE</scope>
    <source>
        <strain evidence="20">WSJ</strain>
        <tissue evidence="20">Leaf</tissue>
    </source>
</reference>
<dbReference type="InterPro" id="IPR000719">
    <property type="entry name" value="Prot_kinase_dom"/>
</dbReference>
<dbReference type="Gene3D" id="2.60.120.200">
    <property type="match status" value="1"/>
</dbReference>
<evidence type="ECO:0000313" key="20">
    <source>
        <dbReference type="EMBL" id="KAK1417750.1"/>
    </source>
</evidence>
<keyword evidence="5" id="KW-0808">Transferase</keyword>
<comment type="similarity">
    <text evidence="2">In the N-terminal section; belongs to the leguminous lectin family.</text>
</comment>
<dbReference type="PROSITE" id="PS50011">
    <property type="entry name" value="PROTEIN_KINASE_DOM"/>
    <property type="match status" value="1"/>
</dbReference>
<keyword evidence="15" id="KW-0325">Glycoprotein</keyword>
<evidence type="ECO:0000256" key="12">
    <source>
        <dbReference type="ARBA" id="ARBA00022989"/>
    </source>
</evidence>
<dbReference type="Gene3D" id="1.10.510.10">
    <property type="entry name" value="Transferase(Phosphotransferase) domain 1"/>
    <property type="match status" value="1"/>
</dbReference>
<name>A0AAD8NIX4_TARER</name>
<evidence type="ECO:0000256" key="15">
    <source>
        <dbReference type="ARBA" id="ARBA00023180"/>
    </source>
</evidence>
<dbReference type="CDD" id="cd14066">
    <property type="entry name" value="STKc_IRAK"/>
    <property type="match status" value="1"/>
</dbReference>
<dbReference type="SUPFAM" id="SSF56112">
    <property type="entry name" value="Protein kinase-like (PK-like)"/>
    <property type="match status" value="1"/>
</dbReference>
<dbReference type="EMBL" id="JAUHHV010000007">
    <property type="protein sequence ID" value="KAK1417750.1"/>
    <property type="molecule type" value="Genomic_DNA"/>
</dbReference>
<keyword evidence="13 17" id="KW-0472">Membrane</keyword>
<evidence type="ECO:0000256" key="10">
    <source>
        <dbReference type="ARBA" id="ARBA00022777"/>
    </source>
</evidence>
<dbReference type="Pfam" id="PF00069">
    <property type="entry name" value="Pkinase"/>
    <property type="match status" value="1"/>
</dbReference>
<feature type="domain" description="Protein kinase" evidence="19">
    <location>
        <begin position="335"/>
        <end position="613"/>
    </location>
</feature>
<dbReference type="AlphaFoldDB" id="A0AAD8NIX4"/>
<accession>A0AAD8NIX4</accession>
<keyword evidence="4" id="KW-1003">Cell membrane</keyword>
<dbReference type="InterPro" id="IPR013320">
    <property type="entry name" value="ConA-like_dom_sf"/>
</dbReference>
<keyword evidence="21" id="KW-1185">Reference proteome</keyword>
<feature type="transmembrane region" description="Helical" evidence="17">
    <location>
        <begin position="268"/>
        <end position="290"/>
    </location>
</feature>
<feature type="signal peptide" evidence="18">
    <location>
        <begin position="1"/>
        <end position="20"/>
    </location>
</feature>
<dbReference type="FunFam" id="1.10.510.10:FF:000240">
    <property type="entry name" value="Lectin-domain containing receptor kinase A4.3"/>
    <property type="match status" value="1"/>
</dbReference>
<evidence type="ECO:0000256" key="3">
    <source>
        <dbReference type="ARBA" id="ARBA00010217"/>
    </source>
</evidence>
<dbReference type="PANTHER" id="PTHR27007">
    <property type="match status" value="1"/>
</dbReference>
<evidence type="ECO:0000256" key="9">
    <source>
        <dbReference type="ARBA" id="ARBA00022741"/>
    </source>
</evidence>
<evidence type="ECO:0000256" key="1">
    <source>
        <dbReference type="ARBA" id="ARBA00004251"/>
    </source>
</evidence>
<dbReference type="InterPro" id="IPR008271">
    <property type="entry name" value="Ser/Thr_kinase_AS"/>
</dbReference>
<feature type="binding site" evidence="16">
    <location>
        <position position="365"/>
    </location>
    <ligand>
        <name>ATP</name>
        <dbReference type="ChEBI" id="CHEBI:30616"/>
    </ligand>
</feature>
<dbReference type="Pfam" id="PF00139">
    <property type="entry name" value="Lectin_legB"/>
    <property type="match status" value="1"/>
</dbReference>
<dbReference type="InterPro" id="IPR011009">
    <property type="entry name" value="Kinase-like_dom_sf"/>
</dbReference>
<proteinExistence type="inferred from homology"/>
<keyword evidence="7 18" id="KW-0732">Signal</keyword>
<evidence type="ECO:0000256" key="18">
    <source>
        <dbReference type="SAM" id="SignalP"/>
    </source>
</evidence>
<keyword evidence="14" id="KW-0675">Receptor</keyword>